<reference evidence="2 3" key="1">
    <citation type="submission" date="2017-07" db="EMBL/GenBank/DDBJ databases">
        <title>Phylogenetic study on the rhizospheric bacterium Ochrobactrum sp. A44.</title>
        <authorList>
            <person name="Krzyzanowska D.M."/>
            <person name="Ossowicki A."/>
            <person name="Rajewska M."/>
            <person name="Maciag T."/>
            <person name="Kaczynski Z."/>
            <person name="Czerwicka M."/>
            <person name="Jafra S."/>
        </authorList>
    </citation>
    <scope>NUCLEOTIDE SEQUENCE [LARGE SCALE GENOMIC DNA]</scope>
    <source>
        <strain evidence="2 3">OgA9a</strain>
    </source>
</reference>
<dbReference type="GO" id="GO:0015074">
    <property type="term" value="P:DNA integration"/>
    <property type="evidence" value="ECO:0007669"/>
    <property type="project" value="InterPro"/>
</dbReference>
<evidence type="ECO:0000313" key="2">
    <source>
        <dbReference type="EMBL" id="OYR19632.1"/>
    </source>
</evidence>
<dbReference type="InterPro" id="IPR013762">
    <property type="entry name" value="Integrase-like_cat_sf"/>
</dbReference>
<gene>
    <name evidence="2" type="ORF">CEV33_4816</name>
</gene>
<sequence length="46" mass="4948">MLRGGASLGEIGEVLGHRHVETTAIYAKVDLTALRTLAMVWPGEVQ</sequence>
<dbReference type="GO" id="GO:0006310">
    <property type="term" value="P:DNA recombination"/>
    <property type="evidence" value="ECO:0007669"/>
    <property type="project" value="UniProtKB-KW"/>
</dbReference>
<comment type="caution">
    <text evidence="2">The sequence shown here is derived from an EMBL/GenBank/DDBJ whole genome shotgun (WGS) entry which is preliminary data.</text>
</comment>
<dbReference type="Proteomes" id="UP000216478">
    <property type="component" value="Unassembled WGS sequence"/>
</dbReference>
<dbReference type="SUPFAM" id="SSF56349">
    <property type="entry name" value="DNA breaking-rejoining enzymes"/>
    <property type="match status" value="1"/>
</dbReference>
<evidence type="ECO:0000313" key="3">
    <source>
        <dbReference type="Proteomes" id="UP000216478"/>
    </source>
</evidence>
<dbReference type="AlphaFoldDB" id="A0A256FXP2"/>
<dbReference type="Gene3D" id="1.10.443.10">
    <property type="entry name" value="Intergrase catalytic core"/>
    <property type="match status" value="1"/>
</dbReference>
<dbReference type="EMBL" id="NNRL01000107">
    <property type="protein sequence ID" value="OYR19632.1"/>
    <property type="molecule type" value="Genomic_DNA"/>
</dbReference>
<keyword evidence="1" id="KW-0233">DNA recombination</keyword>
<evidence type="ECO:0000256" key="1">
    <source>
        <dbReference type="ARBA" id="ARBA00023172"/>
    </source>
</evidence>
<name>A0A256FXP2_9HYPH</name>
<accession>A0A256FXP2</accession>
<protein>
    <submittedName>
        <fullName evidence="2">Phage integrase family protein</fullName>
    </submittedName>
</protein>
<dbReference type="GO" id="GO:0003677">
    <property type="term" value="F:DNA binding"/>
    <property type="evidence" value="ECO:0007669"/>
    <property type="project" value="InterPro"/>
</dbReference>
<keyword evidence="3" id="KW-1185">Reference proteome</keyword>
<dbReference type="InterPro" id="IPR011010">
    <property type="entry name" value="DNA_brk_join_enz"/>
</dbReference>
<organism evidence="2 3">
    <name type="scientific">Brucella grignonensis</name>
    <dbReference type="NCBI Taxonomy" id="94627"/>
    <lineage>
        <taxon>Bacteria</taxon>
        <taxon>Pseudomonadati</taxon>
        <taxon>Pseudomonadota</taxon>
        <taxon>Alphaproteobacteria</taxon>
        <taxon>Hyphomicrobiales</taxon>
        <taxon>Brucellaceae</taxon>
        <taxon>Brucella/Ochrobactrum group</taxon>
        <taxon>Brucella</taxon>
    </lineage>
</organism>
<proteinExistence type="predicted"/>